<evidence type="ECO:0000256" key="1">
    <source>
        <dbReference type="ARBA" id="ARBA00004236"/>
    </source>
</evidence>
<evidence type="ECO:0000256" key="15">
    <source>
        <dbReference type="RuleBase" id="RU369028"/>
    </source>
</evidence>
<evidence type="ECO:0000256" key="2">
    <source>
        <dbReference type="ARBA" id="ARBA00004481"/>
    </source>
</evidence>
<dbReference type="Gene3D" id="1.20.1270.60">
    <property type="entry name" value="Arfaptin homology (AH) domain/BAR domain"/>
    <property type="match status" value="1"/>
</dbReference>
<evidence type="ECO:0000256" key="5">
    <source>
        <dbReference type="ARBA" id="ARBA00022723"/>
    </source>
</evidence>
<gene>
    <name evidence="21" type="primary">Acap2</name>
</gene>
<proteinExistence type="predicted"/>
<evidence type="ECO:0000256" key="8">
    <source>
        <dbReference type="ARBA" id="ARBA00022771"/>
    </source>
</evidence>
<evidence type="ECO:0000256" key="13">
    <source>
        <dbReference type="PROSITE-ProRule" id="PRU00023"/>
    </source>
</evidence>
<dbReference type="SUPFAM" id="SSF48403">
    <property type="entry name" value="Ankyrin repeat"/>
    <property type="match status" value="1"/>
</dbReference>
<feature type="region of interest" description="Disordered" evidence="17">
    <location>
        <begin position="561"/>
        <end position="583"/>
    </location>
</feature>
<evidence type="ECO:0000256" key="12">
    <source>
        <dbReference type="ARBA" id="ARBA00023136"/>
    </source>
</evidence>
<keyword evidence="12" id="KW-0472">Membrane</keyword>
<dbReference type="Gene3D" id="1.10.220.150">
    <property type="entry name" value="Arf GTPase activating protein"/>
    <property type="match status" value="1"/>
</dbReference>
<dbReference type="Gene3D" id="2.30.29.30">
    <property type="entry name" value="Pleckstrin-homology domain (PH domain)/Phosphotyrosine-binding domain (PTB)"/>
    <property type="match status" value="1"/>
</dbReference>
<feature type="compositionally biased region" description="Polar residues" evidence="17">
    <location>
        <begin position="390"/>
        <end position="399"/>
    </location>
</feature>
<dbReference type="InterPro" id="IPR037278">
    <property type="entry name" value="ARFGAP/RecO"/>
</dbReference>
<keyword evidence="8 14" id="KW-0863">Zinc-finger</keyword>
<dbReference type="InterPro" id="IPR011993">
    <property type="entry name" value="PH-like_dom_sf"/>
</dbReference>
<feature type="domain" description="Arf-GAP" evidence="19">
    <location>
        <begin position="410"/>
        <end position="531"/>
    </location>
</feature>
<dbReference type="GeneID" id="101997018"/>
<comment type="activity regulation">
    <text evidence="15">GAP activity stimulated by phosphatidylinositol 4,5-bisphosphate (PIP2) and phosphatidic acid.</text>
</comment>
<reference evidence="21" key="1">
    <citation type="submission" date="2025-08" db="UniProtKB">
        <authorList>
            <consortium name="RefSeq"/>
        </authorList>
    </citation>
    <scope>IDENTIFICATION</scope>
</reference>
<evidence type="ECO:0000256" key="7">
    <source>
        <dbReference type="ARBA" id="ARBA00022753"/>
    </source>
</evidence>
<dbReference type="InterPro" id="IPR036770">
    <property type="entry name" value="Ankyrin_rpt-contain_sf"/>
</dbReference>
<dbReference type="SUPFAM" id="SSF103657">
    <property type="entry name" value="BAR/IMD domain-like"/>
    <property type="match status" value="1"/>
</dbReference>
<evidence type="ECO:0000256" key="11">
    <source>
        <dbReference type="ARBA" id="ARBA00023054"/>
    </source>
</evidence>
<evidence type="ECO:0000313" key="20">
    <source>
        <dbReference type="Proteomes" id="UP000694915"/>
    </source>
</evidence>
<dbReference type="CDD" id="cd13250">
    <property type="entry name" value="PH_ACAP"/>
    <property type="match status" value="1"/>
</dbReference>
<dbReference type="RefSeq" id="XP_026641198.1">
    <property type="nucleotide sequence ID" value="XM_026785397.1"/>
</dbReference>
<dbReference type="Pfam" id="PF01412">
    <property type="entry name" value="ArfGap"/>
    <property type="match status" value="1"/>
</dbReference>
<dbReference type="Pfam" id="PF12796">
    <property type="entry name" value="Ank_2"/>
    <property type="match status" value="1"/>
</dbReference>
<comment type="domain">
    <text evidence="15">The BAR domain mediates homodimerization, it can neither bind membrane nor impart curvature, but instead requires the neighboring PH domain to achieve these functions.</text>
</comment>
<feature type="domain" description="PH" evidence="18">
    <location>
        <begin position="270"/>
        <end position="372"/>
    </location>
</feature>
<dbReference type="PROSITE" id="PS50088">
    <property type="entry name" value="ANK_REPEAT"/>
    <property type="match status" value="2"/>
</dbReference>
<dbReference type="PROSITE" id="PS50297">
    <property type="entry name" value="ANK_REP_REGION"/>
    <property type="match status" value="2"/>
</dbReference>
<name>A0ABM1UGT6_MICOH</name>
<evidence type="ECO:0000259" key="18">
    <source>
        <dbReference type="PROSITE" id="PS50003"/>
    </source>
</evidence>
<feature type="coiled-coil region" evidence="16">
    <location>
        <begin position="117"/>
        <end position="147"/>
    </location>
</feature>
<feature type="compositionally biased region" description="Polar residues" evidence="17">
    <location>
        <begin position="561"/>
        <end position="572"/>
    </location>
</feature>
<dbReference type="SUPFAM" id="SSF50729">
    <property type="entry name" value="PH domain-like"/>
    <property type="match status" value="1"/>
</dbReference>
<keyword evidence="10 13" id="KW-0040">ANK repeat</keyword>
<feature type="repeat" description="ANK" evidence="13">
    <location>
        <begin position="676"/>
        <end position="708"/>
    </location>
</feature>
<sequence length="781" mass="88455">MKMTVDFEECLKDSPRFRAALEEVEGDVAELELKLDKLVKLCIAMIDTGKAFCAANRQFMNGIRDLAQYSSSDAVVETSLTKFSDSLQEMINFHTILFDQTQRSIKAQLQNFVKEDLRKFKDAKKQFEKVSEEKENALVKNAQVQRNKQHEVEEATNILTATRKCFRHIALDYVLQINVLQSKRRSEILKSMLSFMYAHLAFFHQGYDLFSELGPYMKDLGVQLDRLVVDAAKEKREMEQKHSTIQQKAALQDFSSDDSKLEYNVDAANGIVMEGYLFKRASNAFKTWNRKKPDHIRRWFSIQNNQLVYQKKFKDSPTVVVEDLRLCTVKHCEDIERRFCFEVVSPTKSCMLQADSEKLRQAWIKAVQTSIATAYREKGDESEKLDKKSSPSTGSLDSGNESKEKLLKGESALQRVQCIPGNTSCCDCGLADPRWASINLGITLCIECSGIHRSLGVHFSKVRSLTLDTWEPELLKLMCELGNDVINRVYEAKLEKMGIKKPQPGQRQEKEAYIRAKYVERKFVDKYSMISSPSEQEKRVISKSCEEQRLSQVRASVHTAVKSNDSGIQQGSDDGRESLPSTVSANSLYEPEGERQESSVFLDSKHLNPGLQLYRASYEKNLPKMAEALAHGADVNWANSDENQATALIQAVLGGSLVTCEFLLQNGANVNQRDVQGRGPLHHATVLGHTGQVCLFLKRGANQHATDEEGKDPLSIAVEAANADIVTLLRLARMNEEMRESEGLYGQPGDETYQDIFRDFSQMASNNPEKLNRFQQDSQKF</sequence>
<protein>
    <recommendedName>
        <fullName evidence="15">Arf-GAP with coiled-coil, ANK repeat and PH domain-containing protein</fullName>
        <shortName evidence="15">Cnt-b</shortName>
    </recommendedName>
    <alternativeName>
        <fullName evidence="15">Centaurin-beta</fullName>
    </alternativeName>
</protein>
<feature type="compositionally biased region" description="Basic and acidic residues" evidence="17">
    <location>
        <begin position="378"/>
        <end position="389"/>
    </location>
</feature>
<evidence type="ECO:0000256" key="16">
    <source>
        <dbReference type="SAM" id="Coils"/>
    </source>
</evidence>
<evidence type="ECO:0000256" key="17">
    <source>
        <dbReference type="SAM" id="MobiDB-lite"/>
    </source>
</evidence>
<dbReference type="PANTHER" id="PTHR23180:SF241">
    <property type="entry name" value="ARF-GAP WITH COILED-COIL, ANK REPEAT AND PH DOMAIN-CONTAINING PROTEIN 2"/>
    <property type="match status" value="1"/>
</dbReference>
<dbReference type="PANTHER" id="PTHR23180">
    <property type="entry name" value="CENTAURIN/ARF"/>
    <property type="match status" value="1"/>
</dbReference>
<accession>A0ABM1UGT6</accession>
<dbReference type="Proteomes" id="UP000694915">
    <property type="component" value="Chromosome 2"/>
</dbReference>
<evidence type="ECO:0000256" key="3">
    <source>
        <dbReference type="ARBA" id="ARBA00022468"/>
    </source>
</evidence>
<dbReference type="PROSITE" id="PS50003">
    <property type="entry name" value="PH_DOMAIN"/>
    <property type="match status" value="1"/>
</dbReference>
<keyword evidence="7 15" id="KW-0967">Endosome</keyword>
<dbReference type="Pfam" id="PF00169">
    <property type="entry name" value="PH"/>
    <property type="match status" value="1"/>
</dbReference>
<evidence type="ECO:0000256" key="4">
    <source>
        <dbReference type="ARBA" id="ARBA00022475"/>
    </source>
</evidence>
<evidence type="ECO:0000259" key="19">
    <source>
        <dbReference type="PROSITE" id="PS50115"/>
    </source>
</evidence>
<keyword evidence="20" id="KW-1185">Reference proteome</keyword>
<organism evidence="20 21">
    <name type="scientific">Microtus ochrogaster</name>
    <name type="common">Prairie vole</name>
    <dbReference type="NCBI Taxonomy" id="79684"/>
    <lineage>
        <taxon>Eukaryota</taxon>
        <taxon>Metazoa</taxon>
        <taxon>Chordata</taxon>
        <taxon>Craniata</taxon>
        <taxon>Vertebrata</taxon>
        <taxon>Euteleostomi</taxon>
        <taxon>Mammalia</taxon>
        <taxon>Eutheria</taxon>
        <taxon>Euarchontoglires</taxon>
        <taxon>Glires</taxon>
        <taxon>Rodentia</taxon>
        <taxon>Myomorpha</taxon>
        <taxon>Muroidea</taxon>
        <taxon>Cricetidae</taxon>
        <taxon>Arvicolinae</taxon>
        <taxon>Microtus</taxon>
    </lineage>
</organism>
<dbReference type="InterPro" id="IPR004148">
    <property type="entry name" value="BAR_dom"/>
</dbReference>
<keyword evidence="11 16" id="KW-0175">Coiled coil</keyword>
<keyword evidence="4" id="KW-1003">Cell membrane</keyword>
<feature type="region of interest" description="Disordered" evidence="17">
    <location>
        <begin position="378"/>
        <end position="402"/>
    </location>
</feature>
<evidence type="ECO:0000256" key="9">
    <source>
        <dbReference type="ARBA" id="ARBA00022833"/>
    </source>
</evidence>
<comment type="function">
    <text evidence="15">GTPase-activating protein for the ADP ribosylation factor family.</text>
</comment>
<dbReference type="SMART" id="SM00248">
    <property type="entry name" value="ANK"/>
    <property type="match status" value="3"/>
</dbReference>
<dbReference type="PROSITE" id="PS50115">
    <property type="entry name" value="ARFGAP"/>
    <property type="match status" value="1"/>
</dbReference>
<dbReference type="CDD" id="cd07638">
    <property type="entry name" value="BAR_ACAP2"/>
    <property type="match status" value="1"/>
</dbReference>
<keyword evidence="9 15" id="KW-0862">Zinc</keyword>
<dbReference type="InterPro" id="IPR001164">
    <property type="entry name" value="ArfGAP_dom"/>
</dbReference>
<dbReference type="InterPro" id="IPR045258">
    <property type="entry name" value="ACAP1/2/3-like"/>
</dbReference>
<evidence type="ECO:0000313" key="21">
    <source>
        <dbReference type="RefSeq" id="XP_026641198.1"/>
    </source>
</evidence>
<dbReference type="InterPro" id="IPR002110">
    <property type="entry name" value="Ankyrin_rpt"/>
</dbReference>
<keyword evidence="6 15" id="KW-0677">Repeat</keyword>
<dbReference type="SUPFAM" id="SSF57863">
    <property type="entry name" value="ArfGap/RecO-like zinc finger"/>
    <property type="match status" value="1"/>
</dbReference>
<feature type="repeat" description="ANK" evidence="13">
    <location>
        <begin position="643"/>
        <end position="675"/>
    </location>
</feature>
<comment type="domain">
    <text evidence="15">PH domain binds phospholipids including phosphatidic acid, phosphatidylinositol 3-phosphate, phosphatidylinositol 3,5-bisphosphate (PIP2) and phosphatidylinositol 3,4,5-trisphosphate (PIP3). May mediate protein binding to PIP2 or PIP3 containing membranes.</text>
</comment>
<dbReference type="CDD" id="cd08851">
    <property type="entry name" value="ArfGap_ACAP2"/>
    <property type="match status" value="1"/>
</dbReference>
<comment type="subcellular location">
    <subcellularLocation>
        <location evidence="1">Cell membrane</location>
    </subcellularLocation>
    <subcellularLocation>
        <location evidence="2 15">Endosome membrane</location>
        <topology evidence="2 15">Peripheral membrane protein</topology>
    </subcellularLocation>
</comment>
<dbReference type="Gene3D" id="1.25.40.20">
    <property type="entry name" value="Ankyrin repeat-containing domain"/>
    <property type="match status" value="1"/>
</dbReference>
<dbReference type="InterPro" id="IPR038508">
    <property type="entry name" value="ArfGAP_dom_sf"/>
</dbReference>
<keyword evidence="5 15" id="KW-0479">Metal-binding</keyword>
<dbReference type="SMART" id="SM00233">
    <property type="entry name" value="PH"/>
    <property type="match status" value="1"/>
</dbReference>
<evidence type="ECO:0000256" key="10">
    <source>
        <dbReference type="ARBA" id="ARBA00023043"/>
    </source>
</evidence>
<dbReference type="Pfam" id="PF16746">
    <property type="entry name" value="BAR_3"/>
    <property type="match status" value="1"/>
</dbReference>
<dbReference type="InterPro" id="IPR001849">
    <property type="entry name" value="PH_domain"/>
</dbReference>
<evidence type="ECO:0000256" key="6">
    <source>
        <dbReference type="ARBA" id="ARBA00022737"/>
    </source>
</evidence>
<dbReference type="PRINTS" id="PR00405">
    <property type="entry name" value="REVINTRACTNG"/>
</dbReference>
<dbReference type="InterPro" id="IPR027267">
    <property type="entry name" value="AH/BAR_dom_sf"/>
</dbReference>
<dbReference type="SMART" id="SM00105">
    <property type="entry name" value="ArfGap"/>
    <property type="match status" value="1"/>
</dbReference>
<keyword evidence="3 15" id="KW-0343">GTPase activation</keyword>
<evidence type="ECO:0000256" key="14">
    <source>
        <dbReference type="PROSITE-ProRule" id="PRU00288"/>
    </source>
</evidence>